<comment type="similarity">
    <text evidence="1 8">Belongs to the PanB family.</text>
</comment>
<dbReference type="InterPro" id="IPR015813">
    <property type="entry name" value="Pyrv/PenolPyrv_kinase-like_dom"/>
</dbReference>
<dbReference type="HAMAP" id="MF_00156">
    <property type="entry name" value="PanB"/>
    <property type="match status" value="1"/>
</dbReference>
<dbReference type="PANTHER" id="PTHR20881">
    <property type="entry name" value="3-METHYL-2-OXOBUTANOATE HYDROXYMETHYLTRANSFERASE"/>
    <property type="match status" value="1"/>
</dbReference>
<dbReference type="Pfam" id="PF02548">
    <property type="entry name" value="Pantoate_transf"/>
    <property type="match status" value="1"/>
</dbReference>
<dbReference type="InterPro" id="IPR003700">
    <property type="entry name" value="Pantoate_hydroxy_MeTrfase"/>
</dbReference>
<keyword evidence="5 8" id="KW-0808">Transferase</keyword>
<dbReference type="OrthoDB" id="9781789at2"/>
<feature type="binding site" evidence="8 10">
    <location>
        <position position="121"/>
    </location>
    <ligand>
        <name>3-methyl-2-oxobutanoate</name>
        <dbReference type="ChEBI" id="CHEBI:11851"/>
    </ligand>
</feature>
<keyword evidence="13" id="KW-1185">Reference proteome</keyword>
<dbReference type="Gene3D" id="3.20.20.60">
    <property type="entry name" value="Phosphoenolpyruvate-binding domains"/>
    <property type="match status" value="1"/>
</dbReference>
<evidence type="ECO:0000256" key="6">
    <source>
        <dbReference type="ARBA" id="ARBA00022723"/>
    </source>
</evidence>
<protein>
    <recommendedName>
        <fullName evidence="8">3-methyl-2-oxobutanoate hydroxymethyltransferase</fullName>
        <ecNumber evidence="8">2.1.2.11</ecNumber>
    </recommendedName>
    <alternativeName>
        <fullName evidence="8">Ketopantoate hydroxymethyltransferase</fullName>
        <shortName evidence="8">KPHMT</shortName>
    </alternativeName>
</protein>
<keyword evidence="4 8" id="KW-0566">Pantothenate biosynthesis</keyword>
<evidence type="ECO:0000256" key="5">
    <source>
        <dbReference type="ARBA" id="ARBA00022679"/>
    </source>
</evidence>
<dbReference type="GO" id="GO:0000287">
    <property type="term" value="F:magnesium ion binding"/>
    <property type="evidence" value="ECO:0007669"/>
    <property type="project" value="TreeGrafter"/>
</dbReference>
<name>A0A433W8P2_9BACT</name>
<proteinExistence type="inferred from homology"/>
<evidence type="ECO:0000256" key="10">
    <source>
        <dbReference type="PIRSR" id="PIRSR000388-2"/>
    </source>
</evidence>
<keyword evidence="7 8" id="KW-0460">Magnesium</keyword>
<comment type="cofactor">
    <cofactor evidence="8 11">
        <name>Mg(2+)</name>
        <dbReference type="ChEBI" id="CHEBI:18420"/>
    </cofactor>
    <text evidence="8 11">Binds 1 Mg(2+) ion per subunit.</text>
</comment>
<evidence type="ECO:0000256" key="1">
    <source>
        <dbReference type="ARBA" id="ARBA00008676"/>
    </source>
</evidence>
<gene>
    <name evidence="8 12" type="primary">panB</name>
    <name evidence="12" type="ORF">ECE50_007730</name>
</gene>
<dbReference type="InterPro" id="IPR040442">
    <property type="entry name" value="Pyrv_kinase-like_dom_sf"/>
</dbReference>
<comment type="pathway">
    <text evidence="8">Cofactor biosynthesis; (R)-pantothenate biosynthesis; (R)-pantoate from 3-methyl-2-oxobutanoate: step 1/2.</text>
</comment>
<dbReference type="EC" id="2.1.2.11" evidence="8"/>
<feature type="binding site" evidence="8 10">
    <location>
        <begin position="52"/>
        <end position="53"/>
    </location>
    <ligand>
        <name>3-methyl-2-oxobutanoate</name>
        <dbReference type="ChEBI" id="CHEBI:11851"/>
    </ligand>
</feature>
<dbReference type="NCBIfam" id="NF001452">
    <property type="entry name" value="PRK00311.1"/>
    <property type="match status" value="1"/>
</dbReference>
<reference evidence="12" key="1">
    <citation type="submission" date="2020-05" db="EMBL/GenBank/DDBJ databases">
        <title>Chitinophaga laudate sp. nov., isolated from a tropical peat swamp.</title>
        <authorList>
            <person name="Goh C.B.S."/>
            <person name="Lee M.S."/>
            <person name="Parimannan S."/>
            <person name="Pasbakhsh P."/>
            <person name="Yule C.M."/>
            <person name="Rajandas H."/>
            <person name="Loke S."/>
            <person name="Croft L."/>
            <person name="Tan J.B.L."/>
        </authorList>
    </citation>
    <scope>NUCLEOTIDE SEQUENCE</scope>
    <source>
        <strain evidence="12">Mgbs1</strain>
    </source>
</reference>
<dbReference type="GO" id="GO:0015940">
    <property type="term" value="P:pantothenate biosynthetic process"/>
    <property type="evidence" value="ECO:0007669"/>
    <property type="project" value="UniProtKB-UniRule"/>
</dbReference>
<evidence type="ECO:0000256" key="4">
    <source>
        <dbReference type="ARBA" id="ARBA00022655"/>
    </source>
</evidence>
<feature type="binding site" evidence="8 11">
    <location>
        <position position="52"/>
    </location>
    <ligand>
        <name>Mg(2+)</name>
        <dbReference type="ChEBI" id="CHEBI:18420"/>
    </ligand>
</feature>
<evidence type="ECO:0000256" key="2">
    <source>
        <dbReference type="ARBA" id="ARBA00011424"/>
    </source>
</evidence>
<sequence length="272" mass="29846">MSAATKEIKRVTTHVLQKMKVDGVKISMLTAYDFSMARIFDDAGIDIILVGDSASNVMAGHETTLPITLDQMIYHAASVVRAIKRCFVVVDLPFGSYQGNSKEALSSAIRIMKETGAHGIKIEGGEEIIESVKRIISAGVPVMGHLGLTPQSIYKFGTYAVRATEEAEANKLINDAKLLQEAGCFAIVLEKIPAQLAKKVAETVEIPIIGIGAGKYVDGQVLVMHDMLGINKEFKPRFLRRYLDLYSQIYGATQAYINDVKAKDFPNDNEQY</sequence>
<evidence type="ECO:0000256" key="8">
    <source>
        <dbReference type="HAMAP-Rule" id="MF_00156"/>
    </source>
</evidence>
<feature type="binding site" evidence="8 11">
    <location>
        <position position="91"/>
    </location>
    <ligand>
        <name>Mg(2+)</name>
        <dbReference type="ChEBI" id="CHEBI:18420"/>
    </ligand>
</feature>
<organism evidence="12 13">
    <name type="scientific">Chitinophaga solisilvae</name>
    <dbReference type="NCBI Taxonomy" id="1233460"/>
    <lineage>
        <taxon>Bacteria</taxon>
        <taxon>Pseudomonadati</taxon>
        <taxon>Bacteroidota</taxon>
        <taxon>Chitinophagia</taxon>
        <taxon>Chitinophagales</taxon>
        <taxon>Chitinophagaceae</taxon>
        <taxon>Chitinophaga</taxon>
    </lineage>
</organism>
<dbReference type="CDD" id="cd06557">
    <property type="entry name" value="KPHMT-like"/>
    <property type="match status" value="1"/>
</dbReference>
<dbReference type="AlphaFoldDB" id="A0A433W8P2"/>
<comment type="catalytic activity">
    <reaction evidence="8">
        <text>(6R)-5,10-methylene-5,6,7,8-tetrahydrofolate + 3-methyl-2-oxobutanoate + H2O = 2-dehydropantoate + (6S)-5,6,7,8-tetrahydrofolate</text>
        <dbReference type="Rhea" id="RHEA:11824"/>
        <dbReference type="ChEBI" id="CHEBI:11561"/>
        <dbReference type="ChEBI" id="CHEBI:11851"/>
        <dbReference type="ChEBI" id="CHEBI:15377"/>
        <dbReference type="ChEBI" id="CHEBI:15636"/>
        <dbReference type="ChEBI" id="CHEBI:57453"/>
        <dbReference type="EC" id="2.1.2.11"/>
    </reaction>
</comment>
<feature type="binding site" evidence="8 11">
    <location>
        <position position="123"/>
    </location>
    <ligand>
        <name>Mg(2+)</name>
        <dbReference type="ChEBI" id="CHEBI:18420"/>
    </ligand>
</feature>
<keyword evidence="6 8" id="KW-0479">Metal-binding</keyword>
<feature type="binding site" evidence="8 10">
    <location>
        <position position="91"/>
    </location>
    <ligand>
        <name>3-methyl-2-oxobutanoate</name>
        <dbReference type="ChEBI" id="CHEBI:11851"/>
    </ligand>
</feature>
<dbReference type="Proteomes" id="UP000281028">
    <property type="component" value="Unassembled WGS sequence"/>
</dbReference>
<comment type="caution">
    <text evidence="12">The sequence shown here is derived from an EMBL/GenBank/DDBJ whole genome shotgun (WGS) entry which is preliminary data.</text>
</comment>
<dbReference type="FunFam" id="3.20.20.60:FF:000017">
    <property type="entry name" value="3-methyl-2-oxobutanoate hydroxymethyltransferase"/>
    <property type="match status" value="1"/>
</dbReference>
<comment type="function">
    <text evidence="8">Catalyzes the reversible reaction in which hydroxymethyl group from 5,10-methylenetetrahydrofolate is transferred onto alpha-ketoisovalerate to form ketopantoate.</text>
</comment>
<comment type="subcellular location">
    <subcellularLocation>
        <location evidence="8">Cytoplasm</location>
    </subcellularLocation>
</comment>
<dbReference type="NCBIfam" id="TIGR00222">
    <property type="entry name" value="panB"/>
    <property type="match status" value="1"/>
</dbReference>
<dbReference type="PANTHER" id="PTHR20881:SF0">
    <property type="entry name" value="3-METHYL-2-OXOBUTANOATE HYDROXYMETHYLTRANSFERASE"/>
    <property type="match status" value="1"/>
</dbReference>
<comment type="subunit">
    <text evidence="2 8">Homodecamer; pentamer of dimers.</text>
</comment>
<accession>A0A433W8P2</accession>
<evidence type="ECO:0000313" key="13">
    <source>
        <dbReference type="Proteomes" id="UP000281028"/>
    </source>
</evidence>
<evidence type="ECO:0000256" key="9">
    <source>
        <dbReference type="PIRSR" id="PIRSR000388-1"/>
    </source>
</evidence>
<evidence type="ECO:0000256" key="3">
    <source>
        <dbReference type="ARBA" id="ARBA00022490"/>
    </source>
</evidence>
<feature type="active site" description="Proton acceptor" evidence="8 9">
    <location>
        <position position="190"/>
    </location>
</feature>
<dbReference type="EMBL" id="RIAR02000001">
    <property type="protein sequence ID" value="NSL86715.1"/>
    <property type="molecule type" value="Genomic_DNA"/>
</dbReference>
<evidence type="ECO:0000256" key="7">
    <source>
        <dbReference type="ARBA" id="ARBA00022842"/>
    </source>
</evidence>
<dbReference type="PIRSF" id="PIRSF000388">
    <property type="entry name" value="Pantoate_hydroxy_MeTrfase"/>
    <property type="match status" value="1"/>
</dbReference>
<evidence type="ECO:0000313" key="12">
    <source>
        <dbReference type="EMBL" id="NSL86715.1"/>
    </source>
</evidence>
<keyword evidence="3 8" id="KW-0963">Cytoplasm</keyword>
<dbReference type="SUPFAM" id="SSF51621">
    <property type="entry name" value="Phosphoenolpyruvate/pyruvate domain"/>
    <property type="match status" value="1"/>
</dbReference>
<dbReference type="RefSeq" id="WP_127044617.1">
    <property type="nucleotide sequence ID" value="NZ_JAABOK010000001.1"/>
</dbReference>
<evidence type="ECO:0000256" key="11">
    <source>
        <dbReference type="PIRSR" id="PIRSR000388-3"/>
    </source>
</evidence>
<dbReference type="GO" id="GO:0003864">
    <property type="term" value="F:3-methyl-2-oxobutanoate hydroxymethyltransferase activity"/>
    <property type="evidence" value="ECO:0007669"/>
    <property type="project" value="UniProtKB-UniRule"/>
</dbReference>
<dbReference type="GO" id="GO:0005737">
    <property type="term" value="C:cytoplasm"/>
    <property type="evidence" value="ECO:0007669"/>
    <property type="project" value="UniProtKB-SubCell"/>
</dbReference>